<dbReference type="RefSeq" id="WP_040135064.1">
    <property type="nucleotide sequence ID" value="NZ_CP009889.1"/>
</dbReference>
<evidence type="ECO:0000313" key="1">
    <source>
        <dbReference type="EMBL" id="AIY66662.1"/>
    </source>
</evidence>
<dbReference type="KEGG" id="pseo:OM33_16120"/>
<evidence type="ECO:0000313" key="2">
    <source>
        <dbReference type="Proteomes" id="UP000030341"/>
    </source>
</evidence>
<keyword evidence="2" id="KW-1185">Reference proteome</keyword>
<dbReference type="EMBL" id="CP009889">
    <property type="protein sequence ID" value="AIY66662.1"/>
    <property type="molecule type" value="Genomic_DNA"/>
</dbReference>
<dbReference type="InterPro" id="IPR027417">
    <property type="entry name" value="P-loop_NTPase"/>
</dbReference>
<name>A0A0A7EL49_9GAMM</name>
<dbReference type="AlphaFoldDB" id="A0A0A7EL49"/>
<organism evidence="1 2">
    <name type="scientific">Pseudoalteromonas piratica</name>
    <dbReference type="NCBI Taxonomy" id="1348114"/>
    <lineage>
        <taxon>Bacteria</taxon>
        <taxon>Pseudomonadati</taxon>
        <taxon>Pseudomonadota</taxon>
        <taxon>Gammaproteobacteria</taxon>
        <taxon>Alteromonadales</taxon>
        <taxon>Pseudoalteromonadaceae</taxon>
        <taxon>Pseudoalteromonas</taxon>
    </lineage>
</organism>
<proteinExistence type="predicted"/>
<dbReference type="eggNOG" id="ENOG502ZARU">
    <property type="taxonomic scope" value="Bacteria"/>
</dbReference>
<protein>
    <submittedName>
        <fullName evidence="1">Uncharacterized protein</fullName>
    </submittedName>
</protein>
<sequence length="236" mass="26840">MKIIPKNYQELEVIFEAINSENSRCIAFASPNGYSGATSLAISVAKRLSGRNERVLVIDLNTCNPITSDELTSIPNALATWSFGDISCQLNAQMVEDFYFLSITQLKDLALVREKDVFGMAILMLKQEFDYILFDMSPICKRNHANFPLHLLFSVTDLLLLDIAIGKTTQETLDTVVSELKQAHCKRYEIVVSQMYMPPLGERIIDSINQRFAKLPKLKHRLIKLVNKQQWLFHGV</sequence>
<dbReference type="STRING" id="1348114.OM33_16120"/>
<dbReference type="HOGENOM" id="CLU_098627_0_0_6"/>
<accession>A0A0A7EL49</accession>
<dbReference type="OrthoDB" id="5812594at2"/>
<reference evidence="1 2" key="1">
    <citation type="submission" date="2014-11" db="EMBL/GenBank/DDBJ databases">
        <title>Complete Genome Sequence of Pseudoalteromonas sp. Strain OCN003 Isolated from Kaneohe Bay, Oahu, Hawaii.</title>
        <authorList>
            <person name="Beurmann S."/>
            <person name="Videau P."/>
            <person name="Ushijima B."/>
            <person name="Smith A.M."/>
            <person name="Aeby G.S."/>
            <person name="Callahan S.M."/>
            <person name="Belcaid M."/>
        </authorList>
    </citation>
    <scope>NUCLEOTIDE SEQUENCE [LARGE SCALE GENOMIC DNA]</scope>
    <source>
        <strain evidence="1 2">OCN003</strain>
    </source>
</reference>
<dbReference type="Proteomes" id="UP000030341">
    <property type="component" value="Chromosome 2"/>
</dbReference>
<gene>
    <name evidence="1" type="ORF">OM33_16120</name>
</gene>
<dbReference type="SUPFAM" id="SSF52540">
    <property type="entry name" value="P-loop containing nucleoside triphosphate hydrolases"/>
    <property type="match status" value="1"/>
</dbReference>
<dbReference type="Gene3D" id="3.40.50.300">
    <property type="entry name" value="P-loop containing nucleotide triphosphate hydrolases"/>
    <property type="match status" value="1"/>
</dbReference>